<dbReference type="Gene3D" id="3.40.50.300">
    <property type="entry name" value="P-loop containing nucleotide triphosphate hydrolases"/>
    <property type="match status" value="1"/>
</dbReference>
<keyword evidence="8" id="KW-1278">Translocase</keyword>
<keyword evidence="6" id="KW-0547">Nucleotide-binding</keyword>
<dbReference type="SMART" id="SM00382">
    <property type="entry name" value="AAA"/>
    <property type="match status" value="1"/>
</dbReference>
<dbReference type="CDD" id="cd03257">
    <property type="entry name" value="ABC_NikE_OppD_transporters"/>
    <property type="match status" value="1"/>
</dbReference>
<keyword evidence="9" id="KW-0472">Membrane</keyword>
<keyword evidence="5" id="KW-0997">Cell inner membrane</keyword>
<dbReference type="EMBL" id="JGZU01000002">
    <property type="protein sequence ID" value="KFJ08378.1"/>
    <property type="molecule type" value="Genomic_DNA"/>
</dbReference>
<evidence type="ECO:0000256" key="8">
    <source>
        <dbReference type="ARBA" id="ARBA00022967"/>
    </source>
</evidence>
<dbReference type="Proteomes" id="UP000029080">
    <property type="component" value="Unassembled WGS sequence"/>
</dbReference>
<keyword evidence="12" id="KW-1185">Reference proteome</keyword>
<dbReference type="Pfam" id="PF00005">
    <property type="entry name" value="ABC_tran"/>
    <property type="match status" value="1"/>
</dbReference>
<dbReference type="InterPro" id="IPR027417">
    <property type="entry name" value="P-loop_NTPase"/>
</dbReference>
<accession>A0A087EKS7</accession>
<evidence type="ECO:0000259" key="10">
    <source>
        <dbReference type="PROSITE" id="PS50893"/>
    </source>
</evidence>
<dbReference type="OrthoDB" id="8481147at2"/>
<evidence type="ECO:0000256" key="3">
    <source>
        <dbReference type="ARBA" id="ARBA00022448"/>
    </source>
</evidence>
<dbReference type="RefSeq" id="WP_044259184.1">
    <property type="nucleotide sequence ID" value="NZ_JGZU01000002.1"/>
</dbReference>
<evidence type="ECO:0000256" key="2">
    <source>
        <dbReference type="ARBA" id="ARBA00005417"/>
    </source>
</evidence>
<evidence type="ECO:0000313" key="12">
    <source>
        <dbReference type="Proteomes" id="UP000029080"/>
    </source>
</evidence>
<comment type="subcellular location">
    <subcellularLocation>
        <location evidence="1">Cell membrane</location>
        <topology evidence="1">Peripheral membrane protein</topology>
    </subcellularLocation>
</comment>
<dbReference type="GO" id="GO:0005524">
    <property type="term" value="F:ATP binding"/>
    <property type="evidence" value="ECO:0007669"/>
    <property type="project" value="UniProtKB-KW"/>
</dbReference>
<evidence type="ECO:0000256" key="6">
    <source>
        <dbReference type="ARBA" id="ARBA00022741"/>
    </source>
</evidence>
<dbReference type="AlphaFoldDB" id="A0A087EKS7"/>
<dbReference type="PROSITE" id="PS50893">
    <property type="entry name" value="ABC_TRANSPORTER_2"/>
    <property type="match status" value="1"/>
</dbReference>
<reference evidence="11 12" key="1">
    <citation type="submission" date="2014-03" db="EMBL/GenBank/DDBJ databases">
        <title>Genomics of Bifidobacteria.</title>
        <authorList>
            <person name="Ventura M."/>
            <person name="Milani C."/>
            <person name="Lugli G.A."/>
        </authorList>
    </citation>
    <scope>NUCLEOTIDE SEQUENCE [LARGE SCALE GENOMIC DNA]</scope>
    <source>
        <strain evidence="11 12">JCM 13495</strain>
    </source>
</reference>
<sequence>MTVEIEHLSIRIGDHEVVHDVNMHVGDGERVGIIGSSGSGKSMVLKAIMGLLPQQAEASGSIVVAGEQVIGASDDRLADMRGRVMSMVAQDPSASLNPVTSIVQQVMLPLKLHYDLDKKELHDRALAALHSVGLGKELAGSFPHRLSGGQQQRAAIATALVTSPSLILADEPTTALDSVTQRAVVDVLTKLVDEAGASMVFVTHDFAVLTRVANRCYVMHEGRVIEEGKTRQLLERPQESVTRELVQAAVHLSCILTWTLPRMKSMNNGW</sequence>
<gene>
    <name evidence="11" type="ORF">BITS_0894</name>
</gene>
<dbReference type="GO" id="GO:0005886">
    <property type="term" value="C:plasma membrane"/>
    <property type="evidence" value="ECO:0007669"/>
    <property type="project" value="UniProtKB-SubCell"/>
</dbReference>
<keyword evidence="7 11" id="KW-0067">ATP-binding</keyword>
<evidence type="ECO:0000256" key="9">
    <source>
        <dbReference type="ARBA" id="ARBA00023136"/>
    </source>
</evidence>
<proteinExistence type="inferred from homology"/>
<evidence type="ECO:0000256" key="4">
    <source>
        <dbReference type="ARBA" id="ARBA00022475"/>
    </source>
</evidence>
<name>A0A087EKS7_9BIFI</name>
<dbReference type="GO" id="GO:0016887">
    <property type="term" value="F:ATP hydrolysis activity"/>
    <property type="evidence" value="ECO:0007669"/>
    <property type="project" value="InterPro"/>
</dbReference>
<comment type="similarity">
    <text evidence="2">Belongs to the ABC transporter superfamily.</text>
</comment>
<organism evidence="11 12">
    <name type="scientific">Bifidobacterium tsurumiense</name>
    <dbReference type="NCBI Taxonomy" id="356829"/>
    <lineage>
        <taxon>Bacteria</taxon>
        <taxon>Bacillati</taxon>
        <taxon>Actinomycetota</taxon>
        <taxon>Actinomycetes</taxon>
        <taxon>Bifidobacteriales</taxon>
        <taxon>Bifidobacteriaceae</taxon>
        <taxon>Bifidobacterium</taxon>
    </lineage>
</organism>
<dbReference type="eggNOG" id="COG0444">
    <property type="taxonomic scope" value="Bacteria"/>
</dbReference>
<dbReference type="PANTHER" id="PTHR43297">
    <property type="entry name" value="OLIGOPEPTIDE TRANSPORT ATP-BINDING PROTEIN APPD"/>
    <property type="match status" value="1"/>
</dbReference>
<feature type="domain" description="ABC transporter" evidence="10">
    <location>
        <begin position="3"/>
        <end position="246"/>
    </location>
</feature>
<evidence type="ECO:0000256" key="5">
    <source>
        <dbReference type="ARBA" id="ARBA00022519"/>
    </source>
</evidence>
<keyword evidence="11" id="KW-0378">Hydrolase</keyword>
<dbReference type="PANTHER" id="PTHR43297:SF14">
    <property type="entry name" value="ATPASE AAA-TYPE CORE DOMAIN-CONTAINING PROTEIN"/>
    <property type="match status" value="1"/>
</dbReference>
<dbReference type="InterPro" id="IPR050388">
    <property type="entry name" value="ABC_Ni/Peptide_Import"/>
</dbReference>
<protein>
    <submittedName>
        <fullName evidence="11">Oligopeptide transport protein of the ABC superfamily, ATP-binding component</fullName>
        <ecNumber evidence="11">3.6.3.24</ecNumber>
    </submittedName>
</protein>
<dbReference type="EC" id="3.6.3.24" evidence="11"/>
<dbReference type="SUPFAM" id="SSF52540">
    <property type="entry name" value="P-loop containing nucleoside triphosphate hydrolases"/>
    <property type="match status" value="1"/>
</dbReference>
<evidence type="ECO:0000313" key="11">
    <source>
        <dbReference type="EMBL" id="KFJ08378.1"/>
    </source>
</evidence>
<dbReference type="STRING" id="356829.BITS_0894"/>
<keyword evidence="4" id="KW-1003">Cell membrane</keyword>
<comment type="caution">
    <text evidence="11">The sequence shown here is derived from an EMBL/GenBank/DDBJ whole genome shotgun (WGS) entry which is preliminary data.</text>
</comment>
<keyword evidence="3" id="KW-0813">Transport</keyword>
<dbReference type="InterPro" id="IPR017871">
    <property type="entry name" value="ABC_transporter-like_CS"/>
</dbReference>
<dbReference type="InterPro" id="IPR003593">
    <property type="entry name" value="AAA+_ATPase"/>
</dbReference>
<dbReference type="PROSITE" id="PS00211">
    <property type="entry name" value="ABC_TRANSPORTER_1"/>
    <property type="match status" value="1"/>
</dbReference>
<dbReference type="InterPro" id="IPR003439">
    <property type="entry name" value="ABC_transporter-like_ATP-bd"/>
</dbReference>
<evidence type="ECO:0000256" key="1">
    <source>
        <dbReference type="ARBA" id="ARBA00004202"/>
    </source>
</evidence>
<evidence type="ECO:0000256" key="7">
    <source>
        <dbReference type="ARBA" id="ARBA00022840"/>
    </source>
</evidence>